<dbReference type="PANTHER" id="PTHR30006:SF2">
    <property type="entry name" value="ABC TRANSPORTER SUBSTRATE-BINDING PROTEIN"/>
    <property type="match status" value="1"/>
</dbReference>
<dbReference type="SUPFAM" id="SSF53850">
    <property type="entry name" value="Periplasmic binding protein-like II"/>
    <property type="match status" value="1"/>
</dbReference>
<dbReference type="Proteomes" id="UP000466307">
    <property type="component" value="Unassembled WGS sequence"/>
</dbReference>
<feature type="signal peptide" evidence="2">
    <location>
        <begin position="1"/>
        <end position="20"/>
    </location>
</feature>
<dbReference type="PANTHER" id="PTHR30006">
    <property type="entry name" value="THIAMINE-BINDING PERIPLASMIC PROTEIN-RELATED"/>
    <property type="match status" value="1"/>
</dbReference>
<evidence type="ECO:0000313" key="4">
    <source>
        <dbReference type="Proteomes" id="UP000466307"/>
    </source>
</evidence>
<dbReference type="InterPro" id="IPR006059">
    <property type="entry name" value="SBP"/>
</dbReference>
<organism evidence="3 4">
    <name type="scientific">Gordonia desulfuricans</name>
    <dbReference type="NCBI Taxonomy" id="89051"/>
    <lineage>
        <taxon>Bacteria</taxon>
        <taxon>Bacillati</taxon>
        <taxon>Actinomycetota</taxon>
        <taxon>Actinomycetes</taxon>
        <taxon>Mycobacteriales</taxon>
        <taxon>Gordoniaceae</taxon>
        <taxon>Gordonia</taxon>
    </lineage>
</organism>
<evidence type="ECO:0000313" key="3">
    <source>
        <dbReference type="EMBL" id="NDK91330.1"/>
    </source>
</evidence>
<dbReference type="AlphaFoldDB" id="A0A7K3LSW2"/>
<evidence type="ECO:0000256" key="2">
    <source>
        <dbReference type="SAM" id="SignalP"/>
    </source>
</evidence>
<keyword evidence="1 2" id="KW-0732">Signal</keyword>
<proteinExistence type="predicted"/>
<keyword evidence="4" id="KW-1185">Reference proteome</keyword>
<dbReference type="EMBL" id="JAADZU010000064">
    <property type="protein sequence ID" value="NDK91330.1"/>
    <property type="molecule type" value="Genomic_DNA"/>
</dbReference>
<name>A0A7K3LSW2_9ACTN</name>
<dbReference type="RefSeq" id="WP_059039307.1">
    <property type="nucleotide sequence ID" value="NZ_JAADZU010000064.1"/>
</dbReference>
<protein>
    <submittedName>
        <fullName evidence="3">Extracellular solute-binding protein</fullName>
    </submittedName>
</protein>
<reference evidence="3 4" key="1">
    <citation type="submission" date="2020-01" db="EMBL/GenBank/DDBJ databases">
        <title>Investigation of new actinobacteria for the biodesulphurisation of diesel fuel.</title>
        <authorList>
            <person name="Athi Narayanan S.M."/>
        </authorList>
    </citation>
    <scope>NUCLEOTIDE SEQUENCE [LARGE SCALE GENOMIC DNA]</scope>
    <source>
        <strain evidence="3 4">213E</strain>
    </source>
</reference>
<feature type="chain" id="PRO_5038975041" evidence="2">
    <location>
        <begin position="21"/>
        <end position="377"/>
    </location>
</feature>
<accession>A0A7K3LSW2</accession>
<sequence length="377" mass="39429">MKISKWRPLGLALLGAAVLAAATGCSSDTDSSDAAPASSAALDPAAKASLDELYQAAKKSGGTTVTLYTAYASSSPTEGFGKVLREFEAAYPGITVKESLYSGAQLFTRVDGEIASGKQDVDAVLSGPSDVGHFIEKNALEPYAPPTAAQVPADLRDPDNRYVVPFQSLFGLVYNTTKIKEGEAPTTLDEVLSDKYKGQVTFGQPVGTSPTSFALSTLAYNDAISDATLQRINSQIPLSDRNASVVDAVNNVAQGRYSIAIWGPSQVAAVQREKGAPIAVGNLTDARVLNGPGFGIVKNTDALDATKLLEAWLFTAPGQQAIAAYAYNYGTVPGSPAPEGFPSIADYTLRTVPAAEFAPLLNQDAARWQAVFGPPKS</sequence>
<dbReference type="Gene3D" id="3.40.190.10">
    <property type="entry name" value="Periplasmic binding protein-like II"/>
    <property type="match status" value="2"/>
</dbReference>
<gene>
    <name evidence="3" type="ORF">GYA93_17340</name>
</gene>
<comment type="caution">
    <text evidence="3">The sequence shown here is derived from an EMBL/GenBank/DDBJ whole genome shotgun (WGS) entry which is preliminary data.</text>
</comment>
<evidence type="ECO:0000256" key="1">
    <source>
        <dbReference type="ARBA" id="ARBA00022729"/>
    </source>
</evidence>
<dbReference type="Pfam" id="PF01547">
    <property type="entry name" value="SBP_bac_1"/>
    <property type="match status" value="1"/>
</dbReference>
<dbReference type="PROSITE" id="PS51257">
    <property type="entry name" value="PROKAR_LIPOPROTEIN"/>
    <property type="match status" value="1"/>
</dbReference>